<dbReference type="AlphaFoldDB" id="A0A453MAC6"/>
<reference evidence="2" key="1">
    <citation type="journal article" date="2014" name="Science">
        <title>Ancient hybridizations among the ancestral genomes of bread wheat.</title>
        <authorList>
            <consortium name="International Wheat Genome Sequencing Consortium,"/>
            <person name="Marcussen T."/>
            <person name="Sandve S.R."/>
            <person name="Heier L."/>
            <person name="Spannagl M."/>
            <person name="Pfeifer M."/>
            <person name="Jakobsen K.S."/>
            <person name="Wulff B.B."/>
            <person name="Steuernagel B."/>
            <person name="Mayer K.F."/>
            <person name="Olsen O.A."/>
        </authorList>
    </citation>
    <scope>NUCLEOTIDE SEQUENCE [LARGE SCALE GENOMIC DNA]</scope>
    <source>
        <strain evidence="2">cv. AL8/78</strain>
    </source>
</reference>
<keyword evidence="2" id="KW-1185">Reference proteome</keyword>
<reference evidence="2" key="2">
    <citation type="journal article" date="2017" name="Nat. Plants">
        <title>The Aegilops tauschii genome reveals multiple impacts of transposons.</title>
        <authorList>
            <person name="Zhao G."/>
            <person name="Zou C."/>
            <person name="Li K."/>
            <person name="Wang K."/>
            <person name="Li T."/>
            <person name="Gao L."/>
            <person name="Zhang X."/>
            <person name="Wang H."/>
            <person name="Yang Z."/>
            <person name="Liu X."/>
            <person name="Jiang W."/>
            <person name="Mao L."/>
            <person name="Kong X."/>
            <person name="Jiao Y."/>
            <person name="Jia J."/>
        </authorList>
    </citation>
    <scope>NUCLEOTIDE SEQUENCE [LARGE SCALE GENOMIC DNA]</scope>
    <source>
        <strain evidence="2">cv. AL8/78</strain>
    </source>
</reference>
<organism evidence="1 2">
    <name type="scientific">Aegilops tauschii subsp. strangulata</name>
    <name type="common">Goatgrass</name>
    <dbReference type="NCBI Taxonomy" id="200361"/>
    <lineage>
        <taxon>Eukaryota</taxon>
        <taxon>Viridiplantae</taxon>
        <taxon>Streptophyta</taxon>
        <taxon>Embryophyta</taxon>
        <taxon>Tracheophyta</taxon>
        <taxon>Spermatophyta</taxon>
        <taxon>Magnoliopsida</taxon>
        <taxon>Liliopsida</taxon>
        <taxon>Poales</taxon>
        <taxon>Poaceae</taxon>
        <taxon>BOP clade</taxon>
        <taxon>Pooideae</taxon>
        <taxon>Triticodae</taxon>
        <taxon>Triticeae</taxon>
        <taxon>Triticinae</taxon>
        <taxon>Aegilops</taxon>
    </lineage>
</organism>
<dbReference type="Proteomes" id="UP000015105">
    <property type="component" value="Chromosome 5D"/>
</dbReference>
<reference evidence="1" key="5">
    <citation type="journal article" date="2021" name="G3 (Bethesda)">
        <title>Aegilops tauschii genome assembly Aet v5.0 features greater sequence contiguity and improved annotation.</title>
        <authorList>
            <person name="Wang L."/>
            <person name="Zhu T."/>
            <person name="Rodriguez J.C."/>
            <person name="Deal K.R."/>
            <person name="Dubcovsky J."/>
            <person name="McGuire P.E."/>
            <person name="Lux T."/>
            <person name="Spannagl M."/>
            <person name="Mayer K.F.X."/>
            <person name="Baldrich P."/>
            <person name="Meyers B.C."/>
            <person name="Huo N."/>
            <person name="Gu Y.Q."/>
            <person name="Zhou H."/>
            <person name="Devos K.M."/>
            <person name="Bennetzen J.L."/>
            <person name="Unver T."/>
            <person name="Budak H."/>
            <person name="Gulick P.J."/>
            <person name="Galiba G."/>
            <person name="Kalapos B."/>
            <person name="Nelson D.R."/>
            <person name="Li P."/>
            <person name="You F.M."/>
            <person name="Luo M.C."/>
            <person name="Dvorak J."/>
        </authorList>
    </citation>
    <scope>NUCLEOTIDE SEQUENCE [LARGE SCALE GENOMIC DNA]</scope>
    <source>
        <strain evidence="1">cv. AL8/78</strain>
    </source>
</reference>
<dbReference type="EnsemblPlants" id="AET5Gv21112300.1">
    <property type="protein sequence ID" value="AET5Gv21112300.1"/>
    <property type="gene ID" value="AET5Gv21112300"/>
</dbReference>
<protein>
    <submittedName>
        <fullName evidence="1">Uncharacterized protein</fullName>
    </submittedName>
</protein>
<reference evidence="1" key="4">
    <citation type="submission" date="2019-03" db="UniProtKB">
        <authorList>
            <consortium name="EnsemblPlants"/>
        </authorList>
    </citation>
    <scope>IDENTIFICATION</scope>
</reference>
<sequence length="45" mass="5312">MYDPIKELLSDENPPFYKETLVRGYIKHYYSIGLDAKTAISDFRL</sequence>
<accession>A0A453MAC6</accession>
<evidence type="ECO:0000313" key="1">
    <source>
        <dbReference type="EnsemblPlants" id="AET5Gv21112300.1"/>
    </source>
</evidence>
<dbReference type="Gramene" id="AET5Gv21112300.1">
    <property type="protein sequence ID" value="AET5Gv21112300.1"/>
    <property type="gene ID" value="AET5Gv21112300"/>
</dbReference>
<dbReference type="STRING" id="200361.A0A453MAC6"/>
<proteinExistence type="predicted"/>
<evidence type="ECO:0000313" key="2">
    <source>
        <dbReference type="Proteomes" id="UP000015105"/>
    </source>
</evidence>
<reference evidence="1" key="3">
    <citation type="journal article" date="2017" name="Nature">
        <title>Genome sequence of the progenitor of the wheat D genome Aegilops tauschii.</title>
        <authorList>
            <person name="Luo M.C."/>
            <person name="Gu Y.Q."/>
            <person name="Puiu D."/>
            <person name="Wang H."/>
            <person name="Twardziok S.O."/>
            <person name="Deal K.R."/>
            <person name="Huo N."/>
            <person name="Zhu T."/>
            <person name="Wang L."/>
            <person name="Wang Y."/>
            <person name="McGuire P.E."/>
            <person name="Liu S."/>
            <person name="Long H."/>
            <person name="Ramasamy R.K."/>
            <person name="Rodriguez J.C."/>
            <person name="Van S.L."/>
            <person name="Yuan L."/>
            <person name="Wang Z."/>
            <person name="Xia Z."/>
            <person name="Xiao L."/>
            <person name="Anderson O.D."/>
            <person name="Ouyang S."/>
            <person name="Liang Y."/>
            <person name="Zimin A.V."/>
            <person name="Pertea G."/>
            <person name="Qi P."/>
            <person name="Bennetzen J.L."/>
            <person name="Dai X."/>
            <person name="Dawson M.W."/>
            <person name="Muller H.G."/>
            <person name="Kugler K."/>
            <person name="Rivarola-Duarte L."/>
            <person name="Spannagl M."/>
            <person name="Mayer K.F.X."/>
            <person name="Lu F.H."/>
            <person name="Bevan M.W."/>
            <person name="Leroy P."/>
            <person name="Li P."/>
            <person name="You F.M."/>
            <person name="Sun Q."/>
            <person name="Liu Z."/>
            <person name="Lyons E."/>
            <person name="Wicker T."/>
            <person name="Salzberg S.L."/>
            <person name="Devos K.M."/>
            <person name="Dvorak J."/>
        </authorList>
    </citation>
    <scope>NUCLEOTIDE SEQUENCE [LARGE SCALE GENOMIC DNA]</scope>
    <source>
        <strain evidence="1">cv. AL8/78</strain>
    </source>
</reference>
<name>A0A453MAC6_AEGTS</name>